<protein>
    <submittedName>
        <fullName evidence="2">Uncharacterized protein LOC111085855</fullName>
    </submittedName>
</protein>
<dbReference type="PANTHER" id="PTHR21446">
    <property type="entry name" value="DUF3504 DOMAIN-CONTAINING PROTEIN"/>
    <property type="match status" value="1"/>
</dbReference>
<dbReference type="Proteomes" id="UP000694941">
    <property type="component" value="Unplaced"/>
</dbReference>
<evidence type="ECO:0000313" key="1">
    <source>
        <dbReference type="Proteomes" id="UP000694941"/>
    </source>
</evidence>
<organism evidence="1 2">
    <name type="scientific">Limulus polyphemus</name>
    <name type="common">Atlantic horseshoe crab</name>
    <dbReference type="NCBI Taxonomy" id="6850"/>
    <lineage>
        <taxon>Eukaryota</taxon>
        <taxon>Metazoa</taxon>
        <taxon>Ecdysozoa</taxon>
        <taxon>Arthropoda</taxon>
        <taxon>Chelicerata</taxon>
        <taxon>Merostomata</taxon>
        <taxon>Xiphosura</taxon>
        <taxon>Limulidae</taxon>
        <taxon>Limulus</taxon>
    </lineage>
</organism>
<dbReference type="InterPro" id="IPR052787">
    <property type="entry name" value="MAVS"/>
</dbReference>
<name>A0ABM1SEN4_LIMPO</name>
<gene>
    <name evidence="2" type="primary">LOC111085855</name>
</gene>
<dbReference type="GeneID" id="111085855"/>
<dbReference type="PANTHER" id="PTHR21446:SF12">
    <property type="entry name" value="POTASSIUM CHANNEL TETRAMERIZATION DOMAIN CONTAINING 1"/>
    <property type="match status" value="1"/>
</dbReference>
<proteinExistence type="predicted"/>
<sequence>MDMDVPYDVKFQSLTDEKLQGFVAEKDSKSTKSIIRGAVKVFEEYCTAQRVIMDDNVENLASILGKFYIEVRQTNGEMYTKTSMISIRYGLQRHFQNTHDIDIVKDKSEITLCICKFS</sequence>
<keyword evidence="1" id="KW-1185">Reference proteome</keyword>
<evidence type="ECO:0000313" key="2">
    <source>
        <dbReference type="RefSeq" id="XP_022242089.1"/>
    </source>
</evidence>
<reference evidence="2" key="1">
    <citation type="submission" date="2025-08" db="UniProtKB">
        <authorList>
            <consortium name="RefSeq"/>
        </authorList>
    </citation>
    <scope>IDENTIFICATION</scope>
    <source>
        <tissue evidence="2">Muscle</tissue>
    </source>
</reference>
<accession>A0ABM1SEN4</accession>
<dbReference type="RefSeq" id="XP_022242089.1">
    <property type="nucleotide sequence ID" value="XM_022386381.1"/>
</dbReference>